<keyword evidence="1" id="KW-0238">DNA-binding</keyword>
<dbReference type="AlphaFoldDB" id="A0A7X5LNB7"/>
<dbReference type="GO" id="GO:0003700">
    <property type="term" value="F:DNA-binding transcription factor activity"/>
    <property type="evidence" value="ECO:0007669"/>
    <property type="project" value="InterPro"/>
</dbReference>
<evidence type="ECO:0000313" key="4">
    <source>
        <dbReference type="Proteomes" id="UP000470213"/>
    </source>
</evidence>
<dbReference type="GO" id="GO:0003677">
    <property type="term" value="F:DNA binding"/>
    <property type="evidence" value="ECO:0007669"/>
    <property type="project" value="UniProtKB-KW"/>
</dbReference>
<dbReference type="PANTHER" id="PTHR30204">
    <property type="entry name" value="REDOX-CYCLING DRUG-SENSING TRANSCRIPTIONAL ACTIVATOR SOXR"/>
    <property type="match status" value="1"/>
</dbReference>
<dbReference type="InterPro" id="IPR011791">
    <property type="entry name" value="CadR-PbrR"/>
</dbReference>
<dbReference type="GO" id="GO:0046872">
    <property type="term" value="F:metal ion binding"/>
    <property type="evidence" value="ECO:0007669"/>
    <property type="project" value="InterPro"/>
</dbReference>
<dbReference type="InterPro" id="IPR047057">
    <property type="entry name" value="MerR_fam"/>
</dbReference>
<dbReference type="NCBIfam" id="TIGR02047">
    <property type="entry name" value="CadR-PbrR"/>
    <property type="match status" value="1"/>
</dbReference>
<reference evidence="3 4" key="1">
    <citation type="submission" date="2020-01" db="EMBL/GenBank/DDBJ databases">
        <authorList>
            <person name="Chen J."/>
            <person name="Zhu S."/>
            <person name="Yang J."/>
        </authorList>
    </citation>
    <scope>NUCLEOTIDE SEQUENCE [LARGE SCALE GENOMIC DNA]</scope>
    <source>
        <strain evidence="3 4">345S023</strain>
    </source>
</reference>
<keyword evidence="4" id="KW-1185">Reference proteome</keyword>
<sequence length="146" mass="16543">MKIGILAAKTGFSIQTIRFYERKSLLAAPERTASNYRSYSEDALKQLLFIKQCRALDMTIEEIKLVLETRANPENSCENVNTTIDKHVDDIEHRIAELKLLQETLISIRSTCDHDKKVKECGVLHQLDSIAEACSSNTDNESQLIC</sequence>
<dbReference type="InterPro" id="IPR000551">
    <property type="entry name" value="MerR-type_HTH_dom"/>
</dbReference>
<name>A0A7X5LNB7_9ALTE</name>
<dbReference type="PRINTS" id="PR00040">
    <property type="entry name" value="HTHMERR"/>
</dbReference>
<dbReference type="PROSITE" id="PS50937">
    <property type="entry name" value="HTH_MERR_2"/>
    <property type="match status" value="1"/>
</dbReference>
<evidence type="ECO:0000259" key="2">
    <source>
        <dbReference type="PROSITE" id="PS50937"/>
    </source>
</evidence>
<comment type="caution">
    <text evidence="3">The sequence shown here is derived from an EMBL/GenBank/DDBJ whole genome shotgun (WGS) entry which is preliminary data.</text>
</comment>
<dbReference type="SMART" id="SM00422">
    <property type="entry name" value="HTH_MERR"/>
    <property type="match status" value="1"/>
</dbReference>
<dbReference type="Gene3D" id="1.10.1660.10">
    <property type="match status" value="1"/>
</dbReference>
<dbReference type="Pfam" id="PF13411">
    <property type="entry name" value="MerR_1"/>
    <property type="match status" value="1"/>
</dbReference>
<gene>
    <name evidence="3" type="primary">cadR</name>
    <name evidence="3" type="ORF">GTH32_15140</name>
</gene>
<dbReference type="InterPro" id="IPR009061">
    <property type="entry name" value="DNA-bd_dom_put_sf"/>
</dbReference>
<evidence type="ECO:0000256" key="1">
    <source>
        <dbReference type="ARBA" id="ARBA00023125"/>
    </source>
</evidence>
<organism evidence="3 4">
    <name type="scientific">Alteromonas profundi</name>
    <dbReference type="NCBI Taxonomy" id="2696062"/>
    <lineage>
        <taxon>Bacteria</taxon>
        <taxon>Pseudomonadati</taxon>
        <taxon>Pseudomonadota</taxon>
        <taxon>Gammaproteobacteria</taxon>
        <taxon>Alteromonadales</taxon>
        <taxon>Alteromonadaceae</taxon>
        <taxon>Alteromonas/Salinimonas group</taxon>
        <taxon>Alteromonas</taxon>
    </lineage>
</organism>
<dbReference type="SUPFAM" id="SSF46955">
    <property type="entry name" value="Putative DNA-binding domain"/>
    <property type="match status" value="1"/>
</dbReference>
<dbReference type="GO" id="GO:0045893">
    <property type="term" value="P:positive regulation of DNA-templated transcription"/>
    <property type="evidence" value="ECO:0007669"/>
    <property type="project" value="InterPro"/>
</dbReference>
<dbReference type="EMBL" id="JAAAWN010000023">
    <property type="protein sequence ID" value="NDV92511.1"/>
    <property type="molecule type" value="Genomic_DNA"/>
</dbReference>
<dbReference type="CDD" id="cd04784">
    <property type="entry name" value="HTH_CadR-PbrR"/>
    <property type="match status" value="1"/>
</dbReference>
<dbReference type="RefSeq" id="WP_163087287.1">
    <property type="nucleotide sequence ID" value="NZ_JAAAWN010000023.1"/>
</dbReference>
<dbReference type="PANTHER" id="PTHR30204:SF92">
    <property type="entry name" value="HTH-TYPE TRANSCRIPTIONAL REGULATOR ZNTR"/>
    <property type="match status" value="1"/>
</dbReference>
<evidence type="ECO:0000313" key="3">
    <source>
        <dbReference type="EMBL" id="NDV92511.1"/>
    </source>
</evidence>
<proteinExistence type="predicted"/>
<protein>
    <submittedName>
        <fullName evidence="3">Cd(II)/Pb(II)-responsive transcriptional regulator</fullName>
    </submittedName>
</protein>
<dbReference type="Proteomes" id="UP000470213">
    <property type="component" value="Unassembled WGS sequence"/>
</dbReference>
<accession>A0A7X5LNB7</accession>
<feature type="domain" description="HTH merR-type" evidence="2">
    <location>
        <begin position="1"/>
        <end position="69"/>
    </location>
</feature>